<evidence type="ECO:0000256" key="3">
    <source>
        <dbReference type="ARBA" id="ARBA00022692"/>
    </source>
</evidence>
<proteinExistence type="predicted"/>
<name>A0ABZ1W5G2_9ACTN</name>
<feature type="region of interest" description="Disordered" evidence="6">
    <location>
        <begin position="280"/>
        <end position="338"/>
    </location>
</feature>
<evidence type="ECO:0000256" key="1">
    <source>
        <dbReference type="ARBA" id="ARBA00004651"/>
    </source>
</evidence>
<feature type="transmembrane region" description="Helical" evidence="7">
    <location>
        <begin position="101"/>
        <end position="118"/>
    </location>
</feature>
<feature type="transmembrane region" description="Helical" evidence="7">
    <location>
        <begin position="42"/>
        <end position="61"/>
    </location>
</feature>
<feature type="compositionally biased region" description="Pro residues" evidence="6">
    <location>
        <begin position="285"/>
        <end position="318"/>
    </location>
</feature>
<keyword evidence="5 7" id="KW-0472">Membrane</keyword>
<keyword evidence="3 7" id="KW-0812">Transmembrane</keyword>
<feature type="transmembrane region" description="Helical" evidence="7">
    <location>
        <begin position="166"/>
        <end position="185"/>
    </location>
</feature>
<feature type="transmembrane region" description="Helical" evidence="7">
    <location>
        <begin position="139"/>
        <end position="160"/>
    </location>
</feature>
<evidence type="ECO:0000256" key="7">
    <source>
        <dbReference type="SAM" id="Phobius"/>
    </source>
</evidence>
<evidence type="ECO:0000256" key="5">
    <source>
        <dbReference type="ARBA" id="ARBA00023136"/>
    </source>
</evidence>
<dbReference type="Proteomes" id="UP001432014">
    <property type="component" value="Chromosome"/>
</dbReference>
<evidence type="ECO:0000313" key="8">
    <source>
        <dbReference type="EMBL" id="WUS56066.1"/>
    </source>
</evidence>
<accession>A0ABZ1W5G2</accession>
<evidence type="ECO:0000313" key="9">
    <source>
        <dbReference type="Proteomes" id="UP001432014"/>
    </source>
</evidence>
<sequence>MRDALQAKALRLTRRFEKHLPVLSRVAGRLVEVNVLEAATRLAAQCFLTAMPLLFVMASLAPKGFEDQVINSLRSAFGLYGSAETQLRQLYQGNDDQLRETVGAIGLLMALLSATAFSRAMQRVCERAWRMSKASARIAAWRWLVWVGSWLVILVLQGPLREGFGVGQILGIPLTLVASVLVWWWTQFLLLSGRVRWLPLLPGALLTGVAMSVLSLTARLYIPGALNRSLSEYGALGPVFTLLSWLIALCAAVTGCVTVGAVLAQEPFLARLLGTPPATAGPAPFGRPPAAQPGPAAPTGPAGPPPGPDPDPPPPPPALSRSALPYTPPAPQGGDCGP</sequence>
<protein>
    <submittedName>
        <fullName evidence="8">YihY/virulence factor BrkB family protein</fullName>
    </submittedName>
</protein>
<dbReference type="PANTHER" id="PTHR30213">
    <property type="entry name" value="INNER MEMBRANE PROTEIN YHJD"/>
    <property type="match status" value="1"/>
</dbReference>
<dbReference type="Pfam" id="PF03631">
    <property type="entry name" value="Virul_fac_BrkB"/>
    <property type="match status" value="1"/>
</dbReference>
<keyword evidence="2" id="KW-1003">Cell membrane</keyword>
<keyword evidence="4 7" id="KW-1133">Transmembrane helix</keyword>
<organism evidence="8 9">
    <name type="scientific">Kitasatospora herbaricolor</name>
    <dbReference type="NCBI Taxonomy" id="68217"/>
    <lineage>
        <taxon>Bacteria</taxon>
        <taxon>Bacillati</taxon>
        <taxon>Actinomycetota</taxon>
        <taxon>Actinomycetes</taxon>
        <taxon>Kitasatosporales</taxon>
        <taxon>Streptomycetaceae</taxon>
        <taxon>Kitasatospora</taxon>
    </lineage>
</organism>
<dbReference type="RefSeq" id="WP_329499318.1">
    <property type="nucleotide sequence ID" value="NZ_CP108460.1"/>
</dbReference>
<keyword evidence="9" id="KW-1185">Reference proteome</keyword>
<evidence type="ECO:0000256" key="2">
    <source>
        <dbReference type="ARBA" id="ARBA00022475"/>
    </source>
</evidence>
<dbReference type="EMBL" id="CP108482">
    <property type="protein sequence ID" value="WUS56066.1"/>
    <property type="molecule type" value="Genomic_DNA"/>
</dbReference>
<dbReference type="InterPro" id="IPR017039">
    <property type="entry name" value="Virul_fac_BrkB"/>
</dbReference>
<dbReference type="PANTHER" id="PTHR30213:SF1">
    <property type="entry name" value="INNER MEMBRANE PROTEIN YHJD"/>
    <property type="match status" value="1"/>
</dbReference>
<comment type="subcellular location">
    <subcellularLocation>
        <location evidence="1">Cell membrane</location>
        <topology evidence="1">Multi-pass membrane protein</topology>
    </subcellularLocation>
</comment>
<reference evidence="8 9" key="1">
    <citation type="submission" date="2022-10" db="EMBL/GenBank/DDBJ databases">
        <title>The complete genomes of actinobacterial strains from the NBC collection.</title>
        <authorList>
            <person name="Joergensen T.S."/>
            <person name="Alvarez Arevalo M."/>
            <person name="Sterndorff E.B."/>
            <person name="Faurdal D."/>
            <person name="Vuksanovic O."/>
            <person name="Mourched A.-S."/>
            <person name="Charusanti P."/>
            <person name="Shaw S."/>
            <person name="Blin K."/>
            <person name="Weber T."/>
        </authorList>
    </citation>
    <scope>NUCLEOTIDE SEQUENCE [LARGE SCALE GENOMIC DNA]</scope>
    <source>
        <strain evidence="8 9">NBC_01247</strain>
    </source>
</reference>
<feature type="transmembrane region" description="Helical" evidence="7">
    <location>
        <begin position="197"/>
        <end position="222"/>
    </location>
</feature>
<feature type="transmembrane region" description="Helical" evidence="7">
    <location>
        <begin position="242"/>
        <end position="264"/>
    </location>
</feature>
<evidence type="ECO:0000256" key="6">
    <source>
        <dbReference type="SAM" id="MobiDB-lite"/>
    </source>
</evidence>
<evidence type="ECO:0000256" key="4">
    <source>
        <dbReference type="ARBA" id="ARBA00022989"/>
    </source>
</evidence>
<gene>
    <name evidence="8" type="ORF">OG469_11340</name>
</gene>